<name>L8GGU1_ACACF</name>
<dbReference type="InterPro" id="IPR001853">
    <property type="entry name" value="DSBA-like_thioredoxin_dom"/>
</dbReference>
<dbReference type="Proteomes" id="UP000011083">
    <property type="component" value="Unassembled WGS sequence"/>
</dbReference>
<dbReference type="STRING" id="1257118.L8GGU1"/>
<sequence length="145" mass="16787">MEGQKFKVSIKVISDVICPWCFIGKRRLEQAIARHSDQYEFEVKWLPFILQPALPREGVDLRTHHRKQMGARADAMLDDLKSTYLKTEEDLEWVITIDLFWKEQQTEGLPFFVFNDKISFAGGQAPEVFGQVFNALKQQAHAESS</sequence>
<dbReference type="OrthoDB" id="1930760at2759"/>
<organism evidence="2 3">
    <name type="scientific">Acanthamoeba castellanii (strain ATCC 30010 / Neff)</name>
    <dbReference type="NCBI Taxonomy" id="1257118"/>
    <lineage>
        <taxon>Eukaryota</taxon>
        <taxon>Amoebozoa</taxon>
        <taxon>Discosea</taxon>
        <taxon>Longamoebia</taxon>
        <taxon>Centramoebida</taxon>
        <taxon>Acanthamoebidae</taxon>
        <taxon>Acanthamoeba</taxon>
    </lineage>
</organism>
<accession>L8GGU1</accession>
<dbReference type="GeneID" id="14912668"/>
<gene>
    <name evidence="2" type="ORF">ACA1_039980</name>
</gene>
<dbReference type="EMBL" id="KB008126">
    <property type="protein sequence ID" value="ELR12182.1"/>
    <property type="molecule type" value="Genomic_DNA"/>
</dbReference>
<feature type="domain" description="DSBA-like thioredoxin" evidence="1">
    <location>
        <begin position="10"/>
        <end position="83"/>
    </location>
</feature>
<dbReference type="RefSeq" id="XP_004334195.1">
    <property type="nucleotide sequence ID" value="XM_004334147.1"/>
</dbReference>
<dbReference type="Pfam" id="PF01323">
    <property type="entry name" value="DSBA"/>
    <property type="match status" value="1"/>
</dbReference>
<evidence type="ECO:0000259" key="1">
    <source>
        <dbReference type="Pfam" id="PF01323"/>
    </source>
</evidence>
<dbReference type="PANTHER" id="PTHR13887:SF41">
    <property type="entry name" value="THIOREDOXIN SUPERFAMILY PROTEIN"/>
    <property type="match status" value="1"/>
</dbReference>
<proteinExistence type="predicted"/>
<dbReference type="InterPro" id="IPR036249">
    <property type="entry name" value="Thioredoxin-like_sf"/>
</dbReference>
<dbReference type="KEGG" id="acan:ACA1_039980"/>
<evidence type="ECO:0000313" key="2">
    <source>
        <dbReference type="EMBL" id="ELR12182.1"/>
    </source>
</evidence>
<keyword evidence="3" id="KW-1185">Reference proteome</keyword>
<evidence type="ECO:0000313" key="3">
    <source>
        <dbReference type="Proteomes" id="UP000011083"/>
    </source>
</evidence>
<protein>
    <submittedName>
        <fullName evidence="2">Oxidoreductase, putative</fullName>
    </submittedName>
</protein>
<dbReference type="GO" id="GO:0016491">
    <property type="term" value="F:oxidoreductase activity"/>
    <property type="evidence" value="ECO:0007669"/>
    <property type="project" value="InterPro"/>
</dbReference>
<dbReference type="SUPFAM" id="SSF52833">
    <property type="entry name" value="Thioredoxin-like"/>
    <property type="match status" value="1"/>
</dbReference>
<dbReference type="PANTHER" id="PTHR13887">
    <property type="entry name" value="GLUTATHIONE S-TRANSFERASE KAPPA"/>
    <property type="match status" value="1"/>
</dbReference>
<dbReference type="AlphaFoldDB" id="L8GGU1"/>
<dbReference type="Gene3D" id="3.40.30.10">
    <property type="entry name" value="Glutaredoxin"/>
    <property type="match status" value="1"/>
</dbReference>
<reference evidence="2 3" key="1">
    <citation type="journal article" date="2013" name="Genome Biol.">
        <title>Genome of Acanthamoeba castellanii highlights extensive lateral gene transfer and early evolution of tyrosine kinase signaling.</title>
        <authorList>
            <person name="Clarke M."/>
            <person name="Lohan A.J."/>
            <person name="Liu B."/>
            <person name="Lagkouvardos I."/>
            <person name="Roy S."/>
            <person name="Zafar N."/>
            <person name="Bertelli C."/>
            <person name="Schilde C."/>
            <person name="Kianianmomeni A."/>
            <person name="Burglin T.R."/>
            <person name="Frech C."/>
            <person name="Turcotte B."/>
            <person name="Kopec K.O."/>
            <person name="Synnott J.M."/>
            <person name="Choo C."/>
            <person name="Paponov I."/>
            <person name="Finkler A."/>
            <person name="Soon Heng Tan C."/>
            <person name="Hutchins A.P."/>
            <person name="Weinmeier T."/>
            <person name="Rattei T."/>
            <person name="Chu J.S."/>
            <person name="Gimenez G."/>
            <person name="Irimia M."/>
            <person name="Rigden D.J."/>
            <person name="Fitzpatrick D.A."/>
            <person name="Lorenzo-Morales J."/>
            <person name="Bateman A."/>
            <person name="Chiu C.H."/>
            <person name="Tang P."/>
            <person name="Hegemann P."/>
            <person name="Fromm H."/>
            <person name="Raoult D."/>
            <person name="Greub G."/>
            <person name="Miranda-Saavedra D."/>
            <person name="Chen N."/>
            <person name="Nash P."/>
            <person name="Ginger M.L."/>
            <person name="Horn M."/>
            <person name="Schaap P."/>
            <person name="Caler L."/>
            <person name="Loftus B."/>
        </authorList>
    </citation>
    <scope>NUCLEOTIDE SEQUENCE [LARGE SCALE GENOMIC DNA]</scope>
    <source>
        <strain evidence="2 3">Neff</strain>
    </source>
</reference>
<dbReference type="VEuPathDB" id="AmoebaDB:ACA1_039980"/>